<keyword evidence="3" id="KW-1185">Reference proteome</keyword>
<dbReference type="EMBL" id="OU895877">
    <property type="protein sequence ID" value="CAG9797624.1"/>
    <property type="molecule type" value="Genomic_DNA"/>
</dbReference>
<reference evidence="2" key="1">
    <citation type="submission" date="2022-01" db="EMBL/GenBank/DDBJ databases">
        <authorList>
            <person name="King R."/>
        </authorList>
    </citation>
    <scope>NUCLEOTIDE SEQUENCE</scope>
</reference>
<dbReference type="Proteomes" id="UP001153620">
    <property type="component" value="Chromosome 1"/>
</dbReference>
<sequence length="93" mass="11141">MDEVDMMILYCSYGFFFIVTIFVFVRLYFKRRRNMIGEDLRNQTNIFTISSSPTTINTIDKPPSYEEVLKSQDPPTYYEVVSERNPQEDTRKY</sequence>
<evidence type="ECO:0000313" key="2">
    <source>
        <dbReference type="EMBL" id="CAG9797624.1"/>
    </source>
</evidence>
<dbReference type="AlphaFoldDB" id="A0A9N9RJ79"/>
<evidence type="ECO:0000256" key="1">
    <source>
        <dbReference type="SAM" id="Phobius"/>
    </source>
</evidence>
<gene>
    <name evidence="2" type="ORF">CHIRRI_LOCUS613</name>
</gene>
<proteinExistence type="predicted"/>
<protein>
    <submittedName>
        <fullName evidence="2">Uncharacterized protein</fullName>
    </submittedName>
</protein>
<feature type="transmembrane region" description="Helical" evidence="1">
    <location>
        <begin position="6"/>
        <end position="29"/>
    </location>
</feature>
<keyword evidence="1" id="KW-0472">Membrane</keyword>
<name>A0A9N9RJ79_9DIPT</name>
<evidence type="ECO:0000313" key="3">
    <source>
        <dbReference type="Proteomes" id="UP001153620"/>
    </source>
</evidence>
<organism evidence="2 3">
    <name type="scientific">Chironomus riparius</name>
    <dbReference type="NCBI Taxonomy" id="315576"/>
    <lineage>
        <taxon>Eukaryota</taxon>
        <taxon>Metazoa</taxon>
        <taxon>Ecdysozoa</taxon>
        <taxon>Arthropoda</taxon>
        <taxon>Hexapoda</taxon>
        <taxon>Insecta</taxon>
        <taxon>Pterygota</taxon>
        <taxon>Neoptera</taxon>
        <taxon>Endopterygota</taxon>
        <taxon>Diptera</taxon>
        <taxon>Nematocera</taxon>
        <taxon>Chironomoidea</taxon>
        <taxon>Chironomidae</taxon>
        <taxon>Chironominae</taxon>
        <taxon>Chironomus</taxon>
    </lineage>
</organism>
<reference evidence="2" key="2">
    <citation type="submission" date="2022-10" db="EMBL/GenBank/DDBJ databases">
        <authorList>
            <consortium name="ENA_rothamsted_submissions"/>
            <consortium name="culmorum"/>
            <person name="King R."/>
        </authorList>
    </citation>
    <scope>NUCLEOTIDE SEQUENCE</scope>
</reference>
<accession>A0A9N9RJ79</accession>
<keyword evidence="1" id="KW-0812">Transmembrane</keyword>
<keyword evidence="1" id="KW-1133">Transmembrane helix</keyword>